<dbReference type="RefSeq" id="WP_072949165.1">
    <property type="nucleotide sequence ID" value="NZ_FRCT01000003.1"/>
</dbReference>
<name>A0A1M7HU01_RUMFL</name>
<feature type="signal peptide" evidence="3">
    <location>
        <begin position="1"/>
        <end position="27"/>
    </location>
</feature>
<feature type="region of interest" description="Disordered" evidence="1">
    <location>
        <begin position="31"/>
        <end position="84"/>
    </location>
</feature>
<dbReference type="Proteomes" id="UP000184394">
    <property type="component" value="Unassembled WGS sequence"/>
</dbReference>
<dbReference type="EMBL" id="FRCT01000003">
    <property type="protein sequence ID" value="SHM31930.1"/>
    <property type="molecule type" value="Genomic_DNA"/>
</dbReference>
<dbReference type="InterPro" id="IPR025376">
    <property type="entry name" value="CD1107-like_dom"/>
</dbReference>
<feature type="compositionally biased region" description="Acidic residues" evidence="1">
    <location>
        <begin position="293"/>
        <end position="312"/>
    </location>
</feature>
<keyword evidence="3" id="KW-0732">Signal</keyword>
<keyword evidence="2" id="KW-0812">Transmembrane</keyword>
<sequence>MRKRFFSAVMAAMMLSLASVGAVSASAAETTDSAVESVEQATTAADNDSSEDGSETEGTTAKATEASAEDSSSATETTSSVSEGEYSMEDFMKVMAQLAENGNGTVTANDSRPDYDGDPYYDTDGNATLIKSEQIIYNTEEMQFIAVTTKDGHVFYVLINYTAESGEDNVYFLNKVDDYDLYALLYAGEEDKDGNPKYTPEEAMQAAEKANGRVNSGDNSSDTAETSETTADGEGAEDGENAPVKKAPANMSSIYLVGIIALIGFGAGGFFLFKKKKGDNGVRKPEFDPDDYKSDDDDDLEIFDGNDSYDDE</sequence>
<keyword evidence="2" id="KW-0472">Membrane</keyword>
<feature type="compositionally biased region" description="Low complexity" evidence="1">
    <location>
        <begin position="56"/>
        <end position="84"/>
    </location>
</feature>
<dbReference type="AlphaFoldDB" id="A0A1M7HU01"/>
<feature type="compositionally biased region" description="Basic and acidic residues" evidence="1">
    <location>
        <begin position="278"/>
        <end position="292"/>
    </location>
</feature>
<feature type="domain" description="Mobile element protein CD1107-like" evidence="4">
    <location>
        <begin position="123"/>
        <end position="277"/>
    </location>
</feature>
<protein>
    <recommendedName>
        <fullName evidence="4">Mobile element protein CD1107-like domain-containing protein</fullName>
    </recommendedName>
</protein>
<feature type="compositionally biased region" description="Polar residues" evidence="1">
    <location>
        <begin position="31"/>
        <end position="47"/>
    </location>
</feature>
<evidence type="ECO:0000256" key="1">
    <source>
        <dbReference type="SAM" id="MobiDB-lite"/>
    </source>
</evidence>
<evidence type="ECO:0000313" key="5">
    <source>
        <dbReference type="EMBL" id="SHM31930.1"/>
    </source>
</evidence>
<evidence type="ECO:0000256" key="2">
    <source>
        <dbReference type="SAM" id="Phobius"/>
    </source>
</evidence>
<evidence type="ECO:0000256" key="3">
    <source>
        <dbReference type="SAM" id="SignalP"/>
    </source>
</evidence>
<proteinExistence type="predicted"/>
<dbReference type="OrthoDB" id="1821581at2"/>
<feature type="chain" id="PRO_5011980232" description="Mobile element protein CD1107-like domain-containing protein" evidence="3">
    <location>
        <begin position="28"/>
        <end position="312"/>
    </location>
</feature>
<evidence type="ECO:0000259" key="4">
    <source>
        <dbReference type="Pfam" id="PF14283"/>
    </source>
</evidence>
<feature type="region of interest" description="Disordered" evidence="1">
    <location>
        <begin position="192"/>
        <end position="244"/>
    </location>
</feature>
<feature type="transmembrane region" description="Helical" evidence="2">
    <location>
        <begin position="254"/>
        <end position="273"/>
    </location>
</feature>
<keyword evidence="2" id="KW-1133">Transmembrane helix</keyword>
<dbReference type="Pfam" id="PF14283">
    <property type="entry name" value="CD1107-like"/>
    <property type="match status" value="1"/>
</dbReference>
<feature type="compositionally biased region" description="Low complexity" evidence="1">
    <location>
        <begin position="220"/>
        <end position="233"/>
    </location>
</feature>
<reference evidence="5 6" key="1">
    <citation type="submission" date="2016-11" db="EMBL/GenBank/DDBJ databases">
        <authorList>
            <person name="Jaros S."/>
            <person name="Januszkiewicz K."/>
            <person name="Wedrychowicz H."/>
        </authorList>
    </citation>
    <scope>NUCLEOTIDE SEQUENCE [LARGE SCALE GENOMIC DNA]</scope>
    <source>
        <strain evidence="5 6">Y1</strain>
    </source>
</reference>
<organism evidence="5 6">
    <name type="scientific">Ruminococcus flavefaciens</name>
    <dbReference type="NCBI Taxonomy" id="1265"/>
    <lineage>
        <taxon>Bacteria</taxon>
        <taxon>Bacillati</taxon>
        <taxon>Bacillota</taxon>
        <taxon>Clostridia</taxon>
        <taxon>Eubacteriales</taxon>
        <taxon>Oscillospiraceae</taxon>
        <taxon>Ruminococcus</taxon>
    </lineage>
</organism>
<evidence type="ECO:0000313" key="6">
    <source>
        <dbReference type="Proteomes" id="UP000184394"/>
    </source>
</evidence>
<feature type="region of interest" description="Disordered" evidence="1">
    <location>
        <begin position="275"/>
        <end position="312"/>
    </location>
</feature>
<accession>A0A1M7HU01</accession>
<gene>
    <name evidence="5" type="ORF">SAMN04487860_10393</name>
</gene>